<dbReference type="InterPro" id="IPR050349">
    <property type="entry name" value="WD_LIS1/nudF_dynein_reg"/>
</dbReference>
<dbReference type="Pfam" id="PF00400">
    <property type="entry name" value="WD40"/>
    <property type="match status" value="2"/>
</dbReference>
<reference evidence="6" key="1">
    <citation type="journal article" date="2011" name="MBio">
        <title>Novel metabolic attributes of the genus Cyanothece, comprising a group of unicellular nitrogen-fixing Cyanobacteria.</title>
        <authorList>
            <person name="Bandyopadhyay A."/>
            <person name="Elvitigala T."/>
            <person name="Welsh E."/>
            <person name="Stockel J."/>
            <person name="Liberton M."/>
            <person name="Min H."/>
            <person name="Sherman L.A."/>
            <person name="Pakrasi H.B."/>
        </authorList>
    </citation>
    <scope>NUCLEOTIDE SEQUENCE [LARGE SCALE GENOMIC DNA]</scope>
    <source>
        <strain evidence="6">PCC 7424</strain>
    </source>
</reference>
<evidence type="ECO:0000256" key="1">
    <source>
        <dbReference type="ARBA" id="ARBA00022574"/>
    </source>
</evidence>
<dbReference type="Proteomes" id="UP000002384">
    <property type="component" value="Chromosome"/>
</dbReference>
<dbReference type="AlphaFoldDB" id="B7KDT3"/>
<dbReference type="PROSITE" id="PS50294">
    <property type="entry name" value="WD_REPEATS_REGION"/>
    <property type="match status" value="1"/>
</dbReference>
<gene>
    <name evidence="5" type="ordered locus">PCC7424_1955</name>
</gene>
<protein>
    <submittedName>
        <fullName evidence="5">WD-40 repeat protein</fullName>
    </submittedName>
</protein>
<dbReference type="PANTHER" id="PTHR44129">
    <property type="entry name" value="WD REPEAT-CONTAINING PROTEIN POP1"/>
    <property type="match status" value="1"/>
</dbReference>
<keyword evidence="1 3" id="KW-0853">WD repeat</keyword>
<accession>B7KDT3</accession>
<keyword evidence="4" id="KW-0812">Transmembrane</keyword>
<dbReference type="InterPro" id="IPR036322">
    <property type="entry name" value="WD40_repeat_dom_sf"/>
</dbReference>
<evidence type="ECO:0000313" key="6">
    <source>
        <dbReference type="Proteomes" id="UP000002384"/>
    </source>
</evidence>
<dbReference type="HOGENOM" id="CLU_376802_0_0_3"/>
<dbReference type="InterPro" id="IPR001680">
    <property type="entry name" value="WD40_rpt"/>
</dbReference>
<keyword evidence="4" id="KW-0472">Membrane</keyword>
<feature type="repeat" description="WD" evidence="3">
    <location>
        <begin position="626"/>
        <end position="657"/>
    </location>
</feature>
<dbReference type="SMART" id="SM00320">
    <property type="entry name" value="WD40"/>
    <property type="match status" value="6"/>
</dbReference>
<evidence type="ECO:0000256" key="2">
    <source>
        <dbReference type="ARBA" id="ARBA00022737"/>
    </source>
</evidence>
<feature type="repeat" description="WD" evidence="3">
    <location>
        <begin position="374"/>
        <end position="406"/>
    </location>
</feature>
<evidence type="ECO:0000256" key="4">
    <source>
        <dbReference type="SAM" id="Phobius"/>
    </source>
</evidence>
<proteinExistence type="predicted"/>
<feature type="transmembrane region" description="Helical" evidence="4">
    <location>
        <begin position="354"/>
        <end position="372"/>
    </location>
</feature>
<dbReference type="EMBL" id="CP001291">
    <property type="protein sequence ID" value="ACK70385.1"/>
    <property type="molecule type" value="Genomic_DNA"/>
</dbReference>
<keyword evidence="2" id="KW-0677">Repeat</keyword>
<dbReference type="KEGG" id="cyc:PCC7424_1955"/>
<sequence length="715" mass="80900">MARQYIEGSLSDNVVEFEPNGVAATFTVYVQNLSDQFASFRVELFAPGSDPNLGHRWYKLYPEVSVKKPPGDTTEFAVTIIETPIPGAEFINVTVQISSLEFPNIQRLPLRLKVKPGSGATRLQVNLPIRHFLVYPRQIVSIPVQVFNPNQNTVDVLVRFLGLNSSWLNEGDQRRILIGAGQTTETTFSCQPPIALQAPSGQYSFKIEAYLFGNLAGEDNGVLEIVPVGTIMFSCSPKQCWIPDQKVWLPTLKSEPGIFQLQFKNASNLTQQIRVDIQEKNKKQCQWHLSPPHISINTGETQQMTFKASGQRPWIGLTRKFQLQLITTLYDQRLGKTDPPTETVELYLRPILPLWLQVLAALLLLLLLLLLLPRESHRGPVNSVQFSGVIDPILSGSDDQTVRAWDATPDNFFCRFLGWQRYCLRPRGILVDKLPDGTDRKSVQVLQFRAEQTDQAAIGLENGEILLWDVNEKAKIKLFSQQKSDRVFALVFTKNSEYLFSGHGLMLRLWRLNGDRVTPIAEKRLGFAIYTLALSKNEKKLIVAGRYNQILIGDWSDRNSLPQFRRLEYPNGSHNDYIYSISVVNNLLATADTQGNIKLWDLNQCQNWGDERVNCQVLDEWQMKYSNGEIMPVRSVKLSEDQRYLIAAGDDGKIVLWPLTAQGSRQPEFINGKTIANYSKGINSIDVKPGVERLLIVSGSQDNQVRLNVYPLNQE</sequence>
<evidence type="ECO:0000256" key="3">
    <source>
        <dbReference type="PROSITE-ProRule" id="PRU00221"/>
    </source>
</evidence>
<dbReference type="OrthoDB" id="440879at2"/>
<evidence type="ECO:0000313" key="5">
    <source>
        <dbReference type="EMBL" id="ACK70385.1"/>
    </source>
</evidence>
<dbReference type="eggNOG" id="COG1361">
    <property type="taxonomic scope" value="Bacteria"/>
</dbReference>
<dbReference type="InterPro" id="IPR015943">
    <property type="entry name" value="WD40/YVTN_repeat-like_dom_sf"/>
</dbReference>
<organism evidence="5 6">
    <name type="scientific">Gloeothece citriformis (strain PCC 7424)</name>
    <name type="common">Cyanothece sp. (strain PCC 7424)</name>
    <dbReference type="NCBI Taxonomy" id="65393"/>
    <lineage>
        <taxon>Bacteria</taxon>
        <taxon>Bacillati</taxon>
        <taxon>Cyanobacteriota</taxon>
        <taxon>Cyanophyceae</taxon>
        <taxon>Oscillatoriophycideae</taxon>
        <taxon>Chroococcales</taxon>
        <taxon>Aphanothecaceae</taxon>
        <taxon>Gloeothece</taxon>
        <taxon>Gloeothece citriformis</taxon>
    </lineage>
</organism>
<dbReference type="STRING" id="65393.PCC7424_1955"/>
<dbReference type="RefSeq" id="WP_015953991.1">
    <property type="nucleotide sequence ID" value="NC_011729.1"/>
</dbReference>
<dbReference type="SUPFAM" id="SSF50978">
    <property type="entry name" value="WD40 repeat-like"/>
    <property type="match status" value="1"/>
</dbReference>
<keyword evidence="6" id="KW-1185">Reference proteome</keyword>
<feature type="repeat" description="WD" evidence="3">
    <location>
        <begin position="571"/>
        <end position="603"/>
    </location>
</feature>
<keyword evidence="4" id="KW-1133">Transmembrane helix</keyword>
<name>B7KDT3_GLOC7</name>
<dbReference type="Gene3D" id="2.130.10.10">
    <property type="entry name" value="YVTN repeat-like/Quinoprotein amine dehydrogenase"/>
    <property type="match status" value="3"/>
</dbReference>
<dbReference type="PROSITE" id="PS50082">
    <property type="entry name" value="WD_REPEATS_2"/>
    <property type="match status" value="3"/>
</dbReference>